<keyword evidence="1" id="KW-0732">Signal</keyword>
<organism evidence="2 3">
    <name type="scientific">Marivita cryptomonadis</name>
    <dbReference type="NCBI Taxonomy" id="505252"/>
    <lineage>
        <taxon>Bacteria</taxon>
        <taxon>Pseudomonadati</taxon>
        <taxon>Pseudomonadota</taxon>
        <taxon>Alphaproteobacteria</taxon>
        <taxon>Rhodobacterales</taxon>
        <taxon>Roseobacteraceae</taxon>
        <taxon>Marivita</taxon>
    </lineage>
</organism>
<name>A0A9Q2NU31_9RHOB</name>
<dbReference type="Proteomes" id="UP000755667">
    <property type="component" value="Unassembled WGS sequence"/>
</dbReference>
<protein>
    <submittedName>
        <fullName evidence="2">Uncharacterized protein</fullName>
    </submittedName>
</protein>
<dbReference type="AlphaFoldDB" id="A0A9Q2NU31"/>
<feature type="signal peptide" evidence="1">
    <location>
        <begin position="1"/>
        <end position="25"/>
    </location>
</feature>
<gene>
    <name evidence="2" type="ORF">JQX41_07060</name>
</gene>
<proteinExistence type="predicted"/>
<evidence type="ECO:0000313" key="3">
    <source>
        <dbReference type="Proteomes" id="UP000755667"/>
    </source>
</evidence>
<evidence type="ECO:0000256" key="1">
    <source>
        <dbReference type="SAM" id="SignalP"/>
    </source>
</evidence>
<comment type="caution">
    <text evidence="2">The sequence shown here is derived from an EMBL/GenBank/DDBJ whole genome shotgun (WGS) entry which is preliminary data.</text>
</comment>
<evidence type="ECO:0000313" key="2">
    <source>
        <dbReference type="EMBL" id="MBM2412052.1"/>
    </source>
</evidence>
<reference evidence="2" key="1">
    <citation type="submission" date="2021-01" db="EMBL/GenBank/DDBJ databases">
        <title>Diatom-associated Roseobacters Show Island Model of Population Structure.</title>
        <authorList>
            <person name="Qu L."/>
            <person name="Feng X."/>
            <person name="Chen Y."/>
            <person name="Li L."/>
            <person name="Wang X."/>
            <person name="Hu Z."/>
            <person name="Wang H."/>
            <person name="Luo H."/>
        </authorList>
    </citation>
    <scope>NUCLEOTIDE SEQUENCE</scope>
    <source>
        <strain evidence="2">CC28-69</strain>
    </source>
</reference>
<sequence>MRVLLRHITVLTLALLIGVTSVQFAAARGQSPAVGTMEICTGTGPIHILVDENGQPTGGVMICPDYAMAFFAEMSVGLPDLQPVALWQSMWISRTAVAAVSVPLMSAQARGPPDFV</sequence>
<feature type="chain" id="PRO_5040264722" evidence="1">
    <location>
        <begin position="26"/>
        <end position="116"/>
    </location>
</feature>
<accession>A0A9Q2NU31</accession>
<dbReference type="EMBL" id="JAFBXE010000004">
    <property type="protein sequence ID" value="MBM2412052.1"/>
    <property type="molecule type" value="Genomic_DNA"/>
</dbReference>
<dbReference type="RefSeq" id="WP_171046196.1">
    <property type="nucleotide sequence ID" value="NZ_JAFBWX010000004.1"/>
</dbReference>